<protein>
    <submittedName>
        <fullName evidence="2">Uncharacterized protein</fullName>
    </submittedName>
</protein>
<keyword evidence="1" id="KW-0472">Membrane</keyword>
<feature type="transmembrane region" description="Helical" evidence="1">
    <location>
        <begin position="31"/>
        <end position="55"/>
    </location>
</feature>
<keyword evidence="1" id="KW-1133">Transmembrane helix</keyword>
<gene>
    <name evidence="2" type="ORF">TSIB3V08_LOCUS12646</name>
</gene>
<accession>A0A7R9BAP1</accession>
<keyword evidence="1" id="KW-0812">Transmembrane</keyword>
<sequence length="123" mass="13675">MLYVLNQYFRAKISLKMDPQGRNYKSILQQVWIGVISSFGVISTGMSLGFSAIALPQLQNSSNLDYLDNEHWLCPGTSSMNLALWLPVVKCGNLFPCLETPSSFATLAPGWRVDKTSQDKNIS</sequence>
<proteinExistence type="predicted"/>
<name>A0A7R9BAP1_TIMSH</name>
<reference evidence="2" key="1">
    <citation type="submission" date="2020-11" db="EMBL/GenBank/DDBJ databases">
        <authorList>
            <person name="Tran Van P."/>
        </authorList>
    </citation>
    <scope>NUCLEOTIDE SEQUENCE</scope>
</reference>
<organism evidence="2">
    <name type="scientific">Timema shepardi</name>
    <name type="common">Walking stick</name>
    <dbReference type="NCBI Taxonomy" id="629360"/>
    <lineage>
        <taxon>Eukaryota</taxon>
        <taxon>Metazoa</taxon>
        <taxon>Ecdysozoa</taxon>
        <taxon>Arthropoda</taxon>
        <taxon>Hexapoda</taxon>
        <taxon>Insecta</taxon>
        <taxon>Pterygota</taxon>
        <taxon>Neoptera</taxon>
        <taxon>Polyneoptera</taxon>
        <taxon>Phasmatodea</taxon>
        <taxon>Timematodea</taxon>
        <taxon>Timematoidea</taxon>
        <taxon>Timematidae</taxon>
        <taxon>Timema</taxon>
    </lineage>
</organism>
<dbReference type="EMBL" id="OC015230">
    <property type="protein sequence ID" value="CAD7268644.1"/>
    <property type="molecule type" value="Genomic_DNA"/>
</dbReference>
<dbReference type="AlphaFoldDB" id="A0A7R9BAP1"/>
<evidence type="ECO:0000313" key="2">
    <source>
        <dbReference type="EMBL" id="CAD7268644.1"/>
    </source>
</evidence>
<evidence type="ECO:0000256" key="1">
    <source>
        <dbReference type="SAM" id="Phobius"/>
    </source>
</evidence>